<dbReference type="OrthoDB" id="3197423at2"/>
<feature type="domain" description="HTH luxR-type" evidence="4">
    <location>
        <begin position="117"/>
        <end position="184"/>
    </location>
</feature>
<dbReference type="Gene3D" id="1.10.10.10">
    <property type="entry name" value="Winged helix-like DNA-binding domain superfamily/Winged helix DNA-binding domain"/>
    <property type="match status" value="1"/>
</dbReference>
<protein>
    <submittedName>
        <fullName evidence="5">Response regulator transcription factor</fullName>
    </submittedName>
</protein>
<dbReference type="CDD" id="cd06170">
    <property type="entry name" value="LuxR_C_like"/>
    <property type="match status" value="1"/>
</dbReference>
<gene>
    <name evidence="5" type="ORF">FL583_38165</name>
</gene>
<dbReference type="PROSITE" id="PS50043">
    <property type="entry name" value="HTH_LUXR_2"/>
    <property type="match status" value="1"/>
</dbReference>
<dbReference type="GO" id="GO:0003677">
    <property type="term" value="F:DNA binding"/>
    <property type="evidence" value="ECO:0007669"/>
    <property type="project" value="UniProtKB-KW"/>
</dbReference>
<reference evidence="5 6" key="1">
    <citation type="submission" date="2019-07" db="EMBL/GenBank/DDBJ databases">
        <title>Cryptosporangium phraense sp. nov., isolated from plant litter.</title>
        <authorList>
            <person name="Suriyachadkun C."/>
        </authorList>
    </citation>
    <scope>NUCLEOTIDE SEQUENCE [LARGE SCALE GENOMIC DNA]</scope>
    <source>
        <strain evidence="5 6">A-T 5661</strain>
    </source>
</reference>
<keyword evidence="2" id="KW-0238">DNA-binding</keyword>
<dbReference type="GO" id="GO:0006355">
    <property type="term" value="P:regulation of DNA-templated transcription"/>
    <property type="evidence" value="ECO:0007669"/>
    <property type="project" value="InterPro"/>
</dbReference>
<name>A0A545AER0_9ACTN</name>
<dbReference type="PANTHER" id="PTHR44688:SF16">
    <property type="entry name" value="DNA-BINDING TRANSCRIPTIONAL ACTIVATOR DEVR_DOSR"/>
    <property type="match status" value="1"/>
</dbReference>
<accession>A0A545AER0</accession>
<dbReference type="Proteomes" id="UP000317982">
    <property type="component" value="Unassembled WGS sequence"/>
</dbReference>
<dbReference type="Pfam" id="PF00196">
    <property type="entry name" value="GerE"/>
    <property type="match status" value="1"/>
</dbReference>
<evidence type="ECO:0000313" key="6">
    <source>
        <dbReference type="Proteomes" id="UP000317982"/>
    </source>
</evidence>
<dbReference type="InterPro" id="IPR000792">
    <property type="entry name" value="Tscrpt_reg_LuxR_C"/>
</dbReference>
<sequence length="194" mass="20946">MAEALPNEAAFPEAHADIATARAESGRLDTARRGTSTDPTLWSAAASRWSALGRPYPEAYCRWRAAQSLLLTKAPRSARAALRQAHAVATTLGAAPLLGEVTALARRKRISLGEVVPTQRPAPGGLTPREREVLALLCDGLTNRQMARRLFMSEKTASVHVSRILAKLNAPTRGAAAAAARRLPDFQETEPRYM</sequence>
<evidence type="ECO:0000256" key="3">
    <source>
        <dbReference type="ARBA" id="ARBA00023163"/>
    </source>
</evidence>
<dbReference type="SUPFAM" id="SSF46894">
    <property type="entry name" value="C-terminal effector domain of the bipartite response regulators"/>
    <property type="match status" value="1"/>
</dbReference>
<proteinExistence type="predicted"/>
<dbReference type="PANTHER" id="PTHR44688">
    <property type="entry name" value="DNA-BINDING TRANSCRIPTIONAL ACTIVATOR DEVR_DOSR"/>
    <property type="match status" value="1"/>
</dbReference>
<dbReference type="InterPro" id="IPR016032">
    <property type="entry name" value="Sig_transdc_resp-reg_C-effctor"/>
</dbReference>
<keyword evidence="6" id="KW-1185">Reference proteome</keyword>
<dbReference type="SMART" id="SM00421">
    <property type="entry name" value="HTH_LUXR"/>
    <property type="match status" value="1"/>
</dbReference>
<dbReference type="InParanoid" id="A0A545AER0"/>
<organism evidence="5 6">
    <name type="scientific">Cryptosporangium phraense</name>
    <dbReference type="NCBI Taxonomy" id="2593070"/>
    <lineage>
        <taxon>Bacteria</taxon>
        <taxon>Bacillati</taxon>
        <taxon>Actinomycetota</taxon>
        <taxon>Actinomycetes</taxon>
        <taxon>Cryptosporangiales</taxon>
        <taxon>Cryptosporangiaceae</taxon>
        <taxon>Cryptosporangium</taxon>
    </lineage>
</organism>
<keyword evidence="3" id="KW-0804">Transcription</keyword>
<evidence type="ECO:0000259" key="4">
    <source>
        <dbReference type="PROSITE" id="PS50043"/>
    </source>
</evidence>
<keyword evidence="1" id="KW-0805">Transcription regulation</keyword>
<evidence type="ECO:0000256" key="2">
    <source>
        <dbReference type="ARBA" id="ARBA00023125"/>
    </source>
</evidence>
<evidence type="ECO:0000313" key="5">
    <source>
        <dbReference type="EMBL" id="TQS39799.1"/>
    </source>
</evidence>
<dbReference type="InterPro" id="IPR036388">
    <property type="entry name" value="WH-like_DNA-bd_sf"/>
</dbReference>
<dbReference type="AlphaFoldDB" id="A0A545AER0"/>
<dbReference type="EMBL" id="VIRS01000056">
    <property type="protein sequence ID" value="TQS39799.1"/>
    <property type="molecule type" value="Genomic_DNA"/>
</dbReference>
<evidence type="ECO:0000256" key="1">
    <source>
        <dbReference type="ARBA" id="ARBA00023015"/>
    </source>
</evidence>
<comment type="caution">
    <text evidence="5">The sequence shown here is derived from an EMBL/GenBank/DDBJ whole genome shotgun (WGS) entry which is preliminary data.</text>
</comment>
<dbReference type="PRINTS" id="PR00038">
    <property type="entry name" value="HTHLUXR"/>
</dbReference>